<feature type="domain" description="Bacillithiol biosynthesis BshC C-terminal coiled-coil" evidence="4">
    <location>
        <begin position="385"/>
        <end position="544"/>
    </location>
</feature>
<dbReference type="InterPro" id="IPR055398">
    <property type="entry name" value="Rossmann-like_BshC"/>
</dbReference>
<proteinExistence type="inferred from homology"/>
<dbReference type="PIRSF" id="PIRSF012535">
    <property type="entry name" value="UCP012535"/>
    <property type="match status" value="1"/>
</dbReference>
<evidence type="ECO:0000256" key="2">
    <source>
        <dbReference type="HAMAP-Rule" id="MF_01867"/>
    </source>
</evidence>
<dbReference type="AlphaFoldDB" id="A0A0A8X6A6"/>
<dbReference type="RefSeq" id="WP_041965511.1">
    <property type="nucleotide sequence ID" value="NZ_BASE01000040.1"/>
</dbReference>
<keyword evidence="1 2" id="KW-0436">Ligase</keyword>
<protein>
    <recommendedName>
        <fullName evidence="2">Putative cysteine ligase BshC</fullName>
        <ecNumber evidence="2">6.-.-.-</ecNumber>
    </recommendedName>
</protein>
<name>A0A0A8X6A6_MESS1</name>
<keyword evidence="6" id="KW-1185">Reference proteome</keyword>
<evidence type="ECO:0000313" key="6">
    <source>
        <dbReference type="Proteomes" id="UP000031014"/>
    </source>
</evidence>
<dbReference type="NCBIfam" id="TIGR03998">
    <property type="entry name" value="thiol_BshC"/>
    <property type="match status" value="1"/>
</dbReference>
<evidence type="ECO:0000256" key="1">
    <source>
        <dbReference type="ARBA" id="ARBA00022598"/>
    </source>
</evidence>
<evidence type="ECO:0000259" key="3">
    <source>
        <dbReference type="Pfam" id="PF10079"/>
    </source>
</evidence>
<accession>A0A0A8X6A6</accession>
<dbReference type="OrthoDB" id="9765151at2"/>
<dbReference type="InterPro" id="IPR055399">
    <property type="entry name" value="CC_BshC"/>
</dbReference>
<organism evidence="5 6">
    <name type="scientific">Mesobacillus selenatarsenatis (strain DSM 18680 / JCM 14380 / FERM P-15431 / SF-1)</name>
    <dbReference type="NCBI Taxonomy" id="1321606"/>
    <lineage>
        <taxon>Bacteria</taxon>
        <taxon>Bacillati</taxon>
        <taxon>Bacillota</taxon>
        <taxon>Bacilli</taxon>
        <taxon>Bacillales</taxon>
        <taxon>Bacillaceae</taxon>
        <taxon>Mesobacillus</taxon>
    </lineage>
</organism>
<comment type="function">
    <text evidence="2">Involved in bacillithiol (BSH) biosynthesis. May catalyze the last step of the pathway, the addition of cysteine to glucosamine malate (GlcN-Mal) to generate BSH.</text>
</comment>
<comment type="similarity">
    <text evidence="2">Belongs to the BshC family.</text>
</comment>
<dbReference type="EC" id="6.-.-.-" evidence="2"/>
<sequence>MEMLNLSLPAANRFATDYLAGSPELQSFFHYNFTDENSYIHRLDELKNRSFMRNELADHIQFFMSRYAKSDKITDNIDKLRKENSVAVIGGQQAGILTGPLYTIHKVISIIKLAEQKEAELGVPVVPVFWIAGEDHDYQEVNHVYVMKDNKQEKWVYPERNLEKKMISEVCINRDLCYSWVEEIMETYGETKHTKEVLAFALESLEKAESFVDFFAMIIMELFKDSGLLIVDSGNKELRRLEKEYFINQIKNHREVTTAVHGQQEQTISAGFANMIDINVNAANLFFYDEKLNERILLQFDPQSGGFSGKSGEVSFTYDELVEIANEYPEKLSNNVVTRPLMQEWLFPTLAFIGGPGEIAYWAELKLAFEHFGLKMPPLVPRLNITLLERSIESDLEELNLDLKEVLISGTSGHELKFIDSLKDREVEELFENVKTMLADQYKVIREKSNGIDPVLMPMLQKNESILIKQVGFMEDKIVEAICRKHDHILRKFTRVENALRPGGSPQERVWNPFYYLNKYGLDLIPGLLKLHYEFDGTHKIIKM</sequence>
<dbReference type="EMBL" id="BASE01000040">
    <property type="protein sequence ID" value="GAM13681.1"/>
    <property type="molecule type" value="Genomic_DNA"/>
</dbReference>
<dbReference type="STRING" id="1321606.SAMD00020551_1827"/>
<gene>
    <name evidence="2" type="primary">bshC</name>
    <name evidence="5" type="ORF">SAMD00020551_1827</name>
</gene>
<reference evidence="5 6" key="1">
    <citation type="submission" date="2013-06" db="EMBL/GenBank/DDBJ databases">
        <title>Whole genome shotgun sequence of Bacillus selenatarsenatis SF-1.</title>
        <authorList>
            <person name="Kuroda M."/>
            <person name="Sei K."/>
            <person name="Yamashita M."/>
            <person name="Ike M."/>
        </authorList>
    </citation>
    <scope>NUCLEOTIDE SEQUENCE [LARGE SCALE GENOMIC DNA]</scope>
    <source>
        <strain evidence="5 6">SF-1</strain>
    </source>
</reference>
<dbReference type="GO" id="GO:0016874">
    <property type="term" value="F:ligase activity"/>
    <property type="evidence" value="ECO:0007669"/>
    <property type="project" value="UniProtKB-UniRule"/>
</dbReference>
<dbReference type="Proteomes" id="UP000031014">
    <property type="component" value="Unassembled WGS sequence"/>
</dbReference>
<comment type="caution">
    <text evidence="5">The sequence shown here is derived from an EMBL/GenBank/DDBJ whole genome shotgun (WGS) entry which is preliminary data.</text>
</comment>
<dbReference type="Pfam" id="PF10079">
    <property type="entry name" value="Rossmann-like_BshC"/>
    <property type="match status" value="1"/>
</dbReference>
<dbReference type="Pfam" id="PF24850">
    <property type="entry name" value="CC_BshC"/>
    <property type="match status" value="1"/>
</dbReference>
<dbReference type="InterPro" id="IPR011199">
    <property type="entry name" value="Bacillithiol_biosynth_BshC"/>
</dbReference>
<feature type="domain" description="Bacillithiol biosynthesis BshC N-terminal Rossmann-like" evidence="3">
    <location>
        <begin position="1"/>
        <end position="383"/>
    </location>
</feature>
<evidence type="ECO:0000259" key="4">
    <source>
        <dbReference type="Pfam" id="PF24850"/>
    </source>
</evidence>
<dbReference type="HAMAP" id="MF_01867">
    <property type="entry name" value="BshC"/>
    <property type="match status" value="1"/>
</dbReference>
<evidence type="ECO:0000313" key="5">
    <source>
        <dbReference type="EMBL" id="GAM13681.1"/>
    </source>
</evidence>